<dbReference type="GeneID" id="79574059"/>
<dbReference type="InParanoid" id="Q6BFK3"/>
<organism evidence="1 2">
    <name type="scientific">Paramecium tetraurelia</name>
    <dbReference type="NCBI Taxonomy" id="5888"/>
    <lineage>
        <taxon>Eukaryota</taxon>
        <taxon>Sar</taxon>
        <taxon>Alveolata</taxon>
        <taxon>Ciliophora</taxon>
        <taxon>Intramacronucleata</taxon>
        <taxon>Oligohymenophorea</taxon>
        <taxon>Peniculida</taxon>
        <taxon>Parameciidae</taxon>
        <taxon>Paramecium</taxon>
    </lineage>
</organism>
<dbReference type="Proteomes" id="UP000000600">
    <property type="component" value="Chromosome"/>
</dbReference>
<name>Q6BFK3_PARTE</name>
<evidence type="ECO:0000313" key="1">
    <source>
        <dbReference type="EMBL" id="CAH03567.1"/>
    </source>
</evidence>
<protein>
    <submittedName>
        <fullName evidence="1">Uncharacterized protein</fullName>
    </submittedName>
</protein>
<proteinExistence type="predicted"/>
<keyword evidence="2" id="KW-1185">Reference proteome</keyword>
<reference evidence="1 2" key="1">
    <citation type="journal article" date="2004" name="Curr. Biol.">
        <title>High coding density on the largest Paramecium tetraurelia somatic chromosome.</title>
        <authorList>
            <person name="Zagulski M."/>
            <person name="Nowak J.K."/>
            <person name="Le Mouel A."/>
            <person name="Nowacki M."/>
            <person name="Migdalski A."/>
            <person name="Gromadka R."/>
            <person name="Noel B."/>
            <person name="Blanc I."/>
            <person name="Dessen P."/>
            <person name="Wincker P."/>
            <person name="Keller A.M."/>
            <person name="Cohen J."/>
            <person name="Meyer E."/>
            <person name="Sperling L."/>
        </authorList>
    </citation>
    <scope>NUCLEOTIDE SEQUENCE [LARGE SCALE GENOMIC DNA]</scope>
    <source>
        <strain evidence="1 2">Stock d4-2</strain>
    </source>
</reference>
<accession>Q6BFK3</accession>
<gene>
    <name evidence="1" type="ORF">PTMB.370</name>
</gene>
<evidence type="ECO:0000313" key="2">
    <source>
        <dbReference type="Proteomes" id="UP000000600"/>
    </source>
</evidence>
<sequence length="314" mass="37410">MEVLVKQLIILALNYSFGEYQQLQIQINMDNTQITNSSILTLKREMFRSKLRRDMLEKRFKYKRAMKIKAVCDQIEKLQEANNMKNDSCSEHNQISEESADYFAVFQIGRGSKRQILTYKILKSMKFYIQKNNTYQNQMYKVFNFCTEQLLNPQQENAEYLPLLAEIIFLLQNYSNIIEPQPFVVLLRAFVRHQEYSILQFIESLILQYPNLIEQLEEFCQERVDNNNLIKLLCEKITYANLKMISFLFNTLKNKDVLQLFELYGLKQVLIKNVNNENYGKLINKILFTTGWIDEQNESENQSYQIFADVYNVF</sequence>
<dbReference type="RefSeq" id="XP_001347194.1">
    <property type="nucleotide sequence ID" value="XM_001347158.1"/>
</dbReference>
<dbReference type="KEGG" id="ptm:PTMB.370"/>
<dbReference type="EMBL" id="CR548612">
    <property type="protein sequence ID" value="CAH03567.1"/>
    <property type="molecule type" value="Genomic_DNA"/>
</dbReference>
<dbReference type="AlphaFoldDB" id="Q6BFK3"/>